<sequence length="219" mass="24431">MNRIVPLLIIALTVLAFATLLLVAVPAMQIRSVEAPAGLEPYTEQEARGREHYVNLGCVYCHTQQPRDSSQAPDTQRGWGRASTPADYIYDSPHLLGTMRTGPDLLNVGARLPSRAWQLTHLYQPRAIVPSSLMPNFPYLFEEKDQAEEGDVVVKLPQKWAPENKVVVAKQAALDLVAYLLSLDRTYPPEQLHLRDHGYRRDESAAQFEGSGADREASL</sequence>
<feature type="region of interest" description="Disordered" evidence="5">
    <location>
        <begin position="196"/>
        <end position="219"/>
    </location>
</feature>
<dbReference type="InterPro" id="IPR009056">
    <property type="entry name" value="Cyt_c-like_dom"/>
</dbReference>
<evidence type="ECO:0000256" key="3">
    <source>
        <dbReference type="ARBA" id="ARBA00023004"/>
    </source>
</evidence>
<keyword evidence="8" id="KW-1185">Reference proteome</keyword>
<dbReference type="RefSeq" id="WP_100687345.1">
    <property type="nucleotide sequence ID" value="NZ_JBHTBD010000002.1"/>
</dbReference>
<dbReference type="Proteomes" id="UP001596506">
    <property type="component" value="Unassembled WGS sequence"/>
</dbReference>
<comment type="caution">
    <text evidence="7">The sequence shown here is derived from an EMBL/GenBank/DDBJ whole genome shotgun (WGS) entry which is preliminary data.</text>
</comment>
<evidence type="ECO:0000256" key="1">
    <source>
        <dbReference type="ARBA" id="ARBA00022617"/>
    </source>
</evidence>
<evidence type="ECO:0000256" key="5">
    <source>
        <dbReference type="SAM" id="MobiDB-lite"/>
    </source>
</evidence>
<evidence type="ECO:0000313" key="7">
    <source>
        <dbReference type="EMBL" id="MFC7294844.1"/>
    </source>
</evidence>
<reference evidence="8" key="1">
    <citation type="journal article" date="2019" name="Int. J. Syst. Evol. Microbiol.">
        <title>The Global Catalogue of Microorganisms (GCM) 10K type strain sequencing project: providing services to taxonomists for standard genome sequencing and annotation.</title>
        <authorList>
            <consortium name="The Broad Institute Genomics Platform"/>
            <consortium name="The Broad Institute Genome Sequencing Center for Infectious Disease"/>
            <person name="Wu L."/>
            <person name="Ma J."/>
        </authorList>
    </citation>
    <scope>NUCLEOTIDE SEQUENCE [LARGE SCALE GENOMIC DNA]</scope>
    <source>
        <strain evidence="8">CCUG 60559</strain>
    </source>
</reference>
<dbReference type="SUPFAM" id="SSF46626">
    <property type="entry name" value="Cytochrome c"/>
    <property type="match status" value="1"/>
</dbReference>
<organism evidence="7 8">
    <name type="scientific">Marinobacter aromaticivorans</name>
    <dbReference type="NCBI Taxonomy" id="1494078"/>
    <lineage>
        <taxon>Bacteria</taxon>
        <taxon>Pseudomonadati</taxon>
        <taxon>Pseudomonadota</taxon>
        <taxon>Gammaproteobacteria</taxon>
        <taxon>Pseudomonadales</taxon>
        <taxon>Marinobacteraceae</taxon>
        <taxon>Marinobacter</taxon>
    </lineage>
</organism>
<dbReference type="EMBL" id="JBHTBD010000002">
    <property type="protein sequence ID" value="MFC7294844.1"/>
    <property type="molecule type" value="Genomic_DNA"/>
</dbReference>
<dbReference type="Pfam" id="PF02433">
    <property type="entry name" value="FixO"/>
    <property type="match status" value="1"/>
</dbReference>
<evidence type="ECO:0000256" key="4">
    <source>
        <dbReference type="PROSITE-ProRule" id="PRU00433"/>
    </source>
</evidence>
<evidence type="ECO:0000259" key="6">
    <source>
        <dbReference type="PROSITE" id="PS51007"/>
    </source>
</evidence>
<keyword evidence="3 4" id="KW-0408">Iron</keyword>
<dbReference type="PROSITE" id="PS51007">
    <property type="entry name" value="CYTC"/>
    <property type="match status" value="1"/>
</dbReference>
<keyword evidence="2 4" id="KW-0479">Metal-binding</keyword>
<dbReference type="InterPro" id="IPR003468">
    <property type="entry name" value="Cyt_c_oxidase_monohaem-su/FixO"/>
</dbReference>
<protein>
    <submittedName>
        <fullName evidence="7">Cbb3-type cytochrome c oxidase subunit II</fullName>
    </submittedName>
</protein>
<dbReference type="InterPro" id="IPR036909">
    <property type="entry name" value="Cyt_c-like_dom_sf"/>
</dbReference>
<gene>
    <name evidence="7" type="ORF">ACFQQA_08905</name>
</gene>
<accession>A0ABW2IUX5</accession>
<name>A0ABW2IUX5_9GAMM</name>
<keyword evidence="1 4" id="KW-0349">Heme</keyword>
<evidence type="ECO:0000313" key="8">
    <source>
        <dbReference type="Proteomes" id="UP001596506"/>
    </source>
</evidence>
<feature type="domain" description="Cytochrome c" evidence="6">
    <location>
        <begin position="44"/>
        <end position="184"/>
    </location>
</feature>
<evidence type="ECO:0000256" key="2">
    <source>
        <dbReference type="ARBA" id="ARBA00022723"/>
    </source>
</evidence>
<proteinExistence type="predicted"/>
<dbReference type="Gene3D" id="1.10.760.10">
    <property type="entry name" value="Cytochrome c-like domain"/>
    <property type="match status" value="1"/>
</dbReference>